<evidence type="ECO:0000256" key="2">
    <source>
        <dbReference type="SAM" id="MobiDB-lite"/>
    </source>
</evidence>
<dbReference type="Pfam" id="PF20168">
    <property type="entry name" value="PDS5"/>
    <property type="match status" value="2"/>
</dbReference>
<feature type="domain" description="Sister chromatid cohesion C-terminal" evidence="3">
    <location>
        <begin position="1448"/>
        <end position="1634"/>
    </location>
</feature>
<organism evidence="4 5">
    <name type="scientific">Verticillium longisporum</name>
    <name type="common">Verticillium dahliae var. longisporum</name>
    <dbReference type="NCBI Taxonomy" id="100787"/>
    <lineage>
        <taxon>Eukaryota</taxon>
        <taxon>Fungi</taxon>
        <taxon>Dikarya</taxon>
        <taxon>Ascomycota</taxon>
        <taxon>Pezizomycotina</taxon>
        <taxon>Sordariomycetes</taxon>
        <taxon>Hypocreomycetidae</taxon>
        <taxon>Glomerellales</taxon>
        <taxon>Plectosphaerellaceae</taxon>
        <taxon>Verticillium</taxon>
    </lineage>
</organism>
<dbReference type="Proteomes" id="UP000044602">
    <property type="component" value="Unassembled WGS sequence"/>
</dbReference>
<evidence type="ECO:0000313" key="4">
    <source>
        <dbReference type="EMBL" id="CRK39529.1"/>
    </source>
</evidence>
<dbReference type="InterPro" id="IPR011989">
    <property type="entry name" value="ARM-like"/>
</dbReference>
<reference evidence="4 5" key="1">
    <citation type="submission" date="2015-05" db="EMBL/GenBank/DDBJ databases">
        <authorList>
            <person name="Wang D.B."/>
            <person name="Wang M."/>
        </authorList>
    </citation>
    <scope>NUCLEOTIDE SEQUENCE [LARGE SCALE GENOMIC DNA]</scope>
    <source>
        <strain evidence="4">VL1</strain>
    </source>
</reference>
<dbReference type="GO" id="GO:1990414">
    <property type="term" value="P:replication-born double-strand break repair via sister chromatid exchange"/>
    <property type="evidence" value="ECO:0007669"/>
    <property type="project" value="TreeGrafter"/>
</dbReference>
<keyword evidence="1" id="KW-0677">Repeat</keyword>
<feature type="compositionally biased region" description="Basic and acidic residues" evidence="2">
    <location>
        <begin position="2873"/>
        <end position="2886"/>
    </location>
</feature>
<keyword evidence="1" id="KW-0539">Nucleus</keyword>
<dbReference type="GO" id="GO:0034087">
    <property type="term" value="P:establishment of mitotic sister chromatid cohesion"/>
    <property type="evidence" value="ECO:0007669"/>
    <property type="project" value="TreeGrafter"/>
</dbReference>
<dbReference type="InterPro" id="IPR016024">
    <property type="entry name" value="ARM-type_fold"/>
</dbReference>
<feature type="compositionally biased region" description="Basic and acidic residues" evidence="2">
    <location>
        <begin position="1787"/>
        <end position="1797"/>
    </location>
</feature>
<dbReference type="GO" id="GO:0061775">
    <property type="term" value="F:cohesin loader activity"/>
    <property type="evidence" value="ECO:0007669"/>
    <property type="project" value="InterPro"/>
</dbReference>
<dbReference type="GO" id="GO:0071169">
    <property type="term" value="P:establishment of protein localization to chromatin"/>
    <property type="evidence" value="ECO:0007669"/>
    <property type="project" value="TreeGrafter"/>
</dbReference>
<dbReference type="SUPFAM" id="SSF48371">
    <property type="entry name" value="ARM repeat"/>
    <property type="match status" value="1"/>
</dbReference>
<dbReference type="PANTHER" id="PTHR21704:SF18">
    <property type="entry name" value="NIPPED-B-LIKE PROTEIN"/>
    <property type="match status" value="1"/>
</dbReference>
<feature type="compositionally biased region" description="Acidic residues" evidence="2">
    <location>
        <begin position="2998"/>
        <end position="3011"/>
    </location>
</feature>
<feature type="region of interest" description="Disordered" evidence="2">
    <location>
        <begin position="251"/>
        <end position="274"/>
    </location>
</feature>
<accession>A0A0G4MZI0</accession>
<evidence type="ECO:0000313" key="5">
    <source>
        <dbReference type="Proteomes" id="UP000044602"/>
    </source>
</evidence>
<sequence length="3011" mass="335689">MADNRSGQRPAPAGPANGTYGQPQPSFHEHSVRPFTLQEALPYSPQTSVVPFTADLIPDPTVGSGLPASSIAHLFSNKDFDQLNRQASQDTNSKQLKHAVDHLLQELRPNQRTFYKFKQITKPLIDPESSKHKPEGLTKGLTPLTTMVLERAPTFIRRPGDGPTRTTPNGEAAVHDQQRPSKKSGSPQDAKRALSNAEAHRQNAARIEIAIPAKQFDPTAYVAYPDQPSPVDQSTAPAAPQQVLPPGVVKAEPTGTSEVSSARSTAAPVKRESETRNTAFAVELPHTKFNKAEYAQVPDETDEPLHLSVRREAYHDSQDALGASLDQRQRAETALLDLDRLARSVFDAVGHALQRDPGYAHIVTITNNGDPALSSDAHQRLQKAVEKVICLGSYADVPLDVLMRIQKLSEVSVKQTLELDLKLDDSWGESDVNRWLDQLQQVEIGLRAGRTMMRIMCGGREEKLLYSEDAIKQGIELYKNVIDGIVVPVVELKGSGPTSDLFKLLQPHKKELATILVNCQRLFALLTNLVRSIQLSDVALGTLEFSASSLIFVDNAHYEKDSVVGVQKFDGIRLVAMDMLCQIFLVKPDERNGIFNELLTSLEKLPVGKQSARQFRLSEGGNIQPLSALLMRLVQSSSGKIQIKEQRARSSEDADGEEDELQNGTTTHAGSDQQIFTIKSEIQGADEHHTAMTELENVSKPLVDGVQRNASYVVNFIVNRALKSTKSGDAPFRNLLDLFVEDFTTCMDSPDWPAAELILRQLTYSMIRLWENDKSVAPAKNMALELLGVMCAAVSRLRSHIRKVAESKDSSTSDQLGRFLADLAMSALEQNNRVEHLVSWSGPFRATLEHLEERCADDPHLRGAISYLITDWAERCSLAYHSVEEDVAERDREYGRLAYRLRMMIDDPRWLSSEYTFKKVAPNHAKLSYSIVLLRSPFCELFPRMLNALLNAMASDQASVRSKSLRSINQLLETDPAILDGNSLVVELIMNCSNDSSPQVRDSAIGLMGKCIQLRSNLEEKMMGKIMHRFVDTGVGVRKRAMKLARDIYLRNKSKQARSAIAGNLLLRVQDPDESVRDLARQMIEEVWFAPFYHAEDTPAFKSSLTEHVALMIQTSKSGNITAILDKVLQSILGTTNKTHKGPFEVSIKLVASMFELIDNLDSDDLSIPHGRDALQVLQVFAKADPKLFTFEEIRILKPHLSSYSTVDDRAVFKAVTVIYRQVLPQLTIKHEEFLNDVRTQLQNCLGKIIKPLLDDSVACLWILAQLLGNRTNLARLAGSSLAGTVKLRQSPPNEKIVQLFIRYSQIIGAVGKHCDLDSDWDSFKAAGSPSLPDSKDKSVTKLMVDQLSPWADPKKPLEARKAALEAIGLICQSHPRNYVSPNVIPRFEAVFSEKNPVLEDAVLRSFKEFLISEERRSEASTAKPATGPDDKKRNLTVMGGTTHDDVSSATTQRFLEDITRIALSSKDEHAFLAVEVLGSINRQGLTHPKEVGVTLITLETCPVHRISEVAYMEHRALHEKYETVVEREYVKAIQVAYEYQRDIIQDPRGATENPFQSKLHLLMEVLKISKSKNRQKFMAKLVAHVDFDPNKLETTEEMPPQVGISRFIIENLAFFEYMTVGEVQLTVAAMEKVVSSTGSNLAHVIETELFNVRMDTDTEQPPQPVAAKEGQVEEGSVVQEQSFVAPPAKLNVTPERLRQLGAGAIILLALWEARTHIRRLYGMNSNRRESKSKAAAKDLSKTPVKVPGITVGKQSARQFRLSEGGNIQPLSALLMRLVQSSSGKIQNKEQRARPSEDADGEEDELQNGTTTHAGPDQQIFTIKSEIQGADEHHTAMTELENVSKPLVDGVQRNASHVVNFIVNRALKSTKSGDAPFRNLLDLFVEDFTTCMDSPDWPAAELILRQLTYSMIRLWENDKSVAPAKNMALELLGVMCAAVSRLRSHIRKVAESKDASTGDQLGRFLADLAMSALEQNNRVEHLVSWSGPFRATLEHLEERCADDPHLRGAISYLITDWAERCSLAYHGVEEDMEERDREYGRLAYRLRMMIDDPRWLSSEYTFKKVAPNHAKLSYSIVLLRSPFCELFPRMLNALLNAMASDQASVRSKSLRSINQLLETDPAILDGNSLVVELILNCSNDSSPQVRDSAIGLMGKCIQLRSNLEEKMMEKILDRFVDSGVGVRKRAMKLARDIYLRNKSKQARSAIASGLLHRVQDPDESVRDLARQMIEEVWFAPFYHAEDTPAFKSSLTEHVALMIQTSKSGNITAILDKVLQSILGTTNKAQKGPFEVSIKLVASMFELIDNLDSDDPSIPHGRDALQVLQVFAKADPKLFTFEEIRLLKPHLSSYTTVDDRAVFKAVAVIYRQVLPQLTIKHEEFLKDVRTQLQNCLGKIIKPLLDDSVACLWILAQLLGNRMNLARLAGSSLAGTVKLRQSPPNEKIVQLFVRYSQIIGAVGKHCNLDSDWDSFKAAGGPSLPDSRDKSVTKLMVDQLSPWADSKKPLEARKAALEAIGLICQSHPRNYVSPNVIPRFEAVFSEKNPVLEDAVLRSFKEFLISEERRSEASTAKSATGPDDKKRNLTVMGGTTHDDVSSATTQRFLEDITRIALSSKDEHAFLAVEVLGSINRQGLTHPKEVGVTLITLETCPVHRISEVAYMEHRALHEKYETVVEREYVKAIQVAYEYQRDIIKDPRGATENPFQSKLHLLMEVLKISKSKNRQKFMAKLVAHVDFDPNKLETTEEMPPQVGISRFIIENLAFFEYMTVGEVQLTVAAMEKVVSSTGSNLAHVIETELFNVRMDMDTEQPVQPVAPKEGQVEDGSVVQEQSFVPPPAKLNVTPERLRQLGAGAIILLALWEARTHIRRLYGMNSNRRESKSKAAAKDLSKTPVKVPGITGDKFWEEVTSHISGLDSQECLMRKCRAFVELMNVDKEFKVQNEDEELDDEEPATPSGGEDEAGTLNRKRKAGPGTPGSRKKQARMNGQKPRGRPRKGAQPTSDDEDADGDFDNLF</sequence>
<dbReference type="PANTHER" id="PTHR21704">
    <property type="entry name" value="NIPPED-B-LIKE PROTEIN DELANGIN SCC2-RELATED"/>
    <property type="match status" value="1"/>
</dbReference>
<feature type="region of interest" description="Disordered" evidence="2">
    <location>
        <begin position="153"/>
        <end position="201"/>
    </location>
</feature>
<comment type="subcellular location">
    <subcellularLocation>
        <location evidence="1">Nucleus</location>
    </subcellularLocation>
</comment>
<dbReference type="InterPro" id="IPR024986">
    <property type="entry name" value="Nipped-B_C"/>
</dbReference>
<evidence type="ECO:0000259" key="3">
    <source>
        <dbReference type="Pfam" id="PF12830"/>
    </source>
</evidence>
<comment type="similarity">
    <text evidence="1">Belongs to the SCC2/Nipped-B family.</text>
</comment>
<dbReference type="STRING" id="100787.A0A0G4MZI0"/>
<feature type="compositionally biased region" description="Polar residues" evidence="2">
    <location>
        <begin position="254"/>
        <end position="264"/>
    </location>
</feature>
<feature type="region of interest" description="Disordered" evidence="2">
    <location>
        <begin position="2873"/>
        <end position="2892"/>
    </location>
</feature>
<feature type="region of interest" description="Disordered" evidence="2">
    <location>
        <begin position="642"/>
        <end position="673"/>
    </location>
</feature>
<feature type="region of interest" description="Disordered" evidence="2">
    <location>
        <begin position="2936"/>
        <end position="3011"/>
    </location>
</feature>
<protein>
    <recommendedName>
        <fullName evidence="1">Sister chromatid cohesion protein</fullName>
    </recommendedName>
</protein>
<name>A0A0G4MZI0_VERLO</name>
<dbReference type="Gene3D" id="1.25.10.10">
    <property type="entry name" value="Leucine-rich Repeat Variant"/>
    <property type="match status" value="2"/>
</dbReference>
<feature type="domain" description="Sister chromatid cohesion C-terminal" evidence="3">
    <location>
        <begin position="2593"/>
        <end position="2779"/>
    </location>
</feature>
<keyword evidence="1" id="KW-0131">Cell cycle</keyword>
<feature type="compositionally biased region" description="Acidic residues" evidence="2">
    <location>
        <begin position="2939"/>
        <end position="2958"/>
    </location>
</feature>
<dbReference type="GO" id="GO:0090694">
    <property type="term" value="C:Scc2-Scc4 cohesin loading complex"/>
    <property type="evidence" value="ECO:0007669"/>
    <property type="project" value="TreeGrafter"/>
</dbReference>
<dbReference type="GO" id="GO:0010468">
    <property type="term" value="P:regulation of gene expression"/>
    <property type="evidence" value="ECO:0007669"/>
    <property type="project" value="InterPro"/>
</dbReference>
<dbReference type="InterPro" id="IPR033031">
    <property type="entry name" value="Scc2/Nipped-B"/>
</dbReference>
<evidence type="ECO:0000256" key="1">
    <source>
        <dbReference type="RuleBase" id="RU364107"/>
    </source>
</evidence>
<feature type="region of interest" description="Disordered" evidence="2">
    <location>
        <begin position="1784"/>
        <end position="1818"/>
    </location>
</feature>
<dbReference type="CDD" id="cd23958">
    <property type="entry name" value="SCC2"/>
    <property type="match status" value="2"/>
</dbReference>
<dbReference type="EMBL" id="CVQH01025861">
    <property type="protein sequence ID" value="CRK39529.1"/>
    <property type="molecule type" value="Genomic_DNA"/>
</dbReference>
<dbReference type="Pfam" id="PF12830">
    <property type="entry name" value="Nipped-B_C"/>
    <property type="match status" value="2"/>
</dbReference>
<proteinExistence type="inferred from homology"/>
<keyword evidence="5" id="KW-1185">Reference proteome</keyword>
<feature type="compositionally biased region" description="Polar residues" evidence="2">
    <location>
        <begin position="662"/>
        <end position="673"/>
    </location>
</feature>
<feature type="compositionally biased region" description="Basic and acidic residues" evidence="2">
    <location>
        <begin position="642"/>
        <end position="652"/>
    </location>
</feature>
<dbReference type="GO" id="GO:0003682">
    <property type="term" value="F:chromatin binding"/>
    <property type="evidence" value="ECO:0007669"/>
    <property type="project" value="TreeGrafter"/>
</dbReference>
<gene>
    <name evidence="4" type="ORF">BN1708_007961</name>
</gene>
<feature type="region of interest" description="Disordered" evidence="2">
    <location>
        <begin position="1"/>
        <end position="39"/>
    </location>
</feature>
<dbReference type="GO" id="GO:0140588">
    <property type="term" value="P:chromatin looping"/>
    <property type="evidence" value="ECO:0007669"/>
    <property type="project" value="InterPro"/>
</dbReference>